<feature type="transmembrane region" description="Helical" evidence="10">
    <location>
        <begin position="175"/>
        <end position="194"/>
    </location>
</feature>
<dbReference type="AlphaFoldDB" id="A0AAD8LJW8"/>
<dbReference type="SUPFAM" id="SSF56112">
    <property type="entry name" value="Protein kinase-like (PK-like)"/>
    <property type="match status" value="1"/>
</dbReference>
<keyword evidence="4" id="KW-0547">Nucleotide-binding</keyword>
<keyword evidence="3" id="KW-0808">Transferase</keyword>
<keyword evidence="5 12" id="KW-0418">Kinase</keyword>
<dbReference type="InterPro" id="IPR008271">
    <property type="entry name" value="Ser/Thr_kinase_AS"/>
</dbReference>
<feature type="region of interest" description="Disordered" evidence="9">
    <location>
        <begin position="436"/>
        <end position="495"/>
    </location>
</feature>
<dbReference type="SMART" id="SM00220">
    <property type="entry name" value="S_TKc"/>
    <property type="match status" value="1"/>
</dbReference>
<evidence type="ECO:0000313" key="12">
    <source>
        <dbReference type="EMBL" id="KAK1442194.1"/>
    </source>
</evidence>
<organism evidence="12 13">
    <name type="scientific">Babesia gibsoni</name>
    <dbReference type="NCBI Taxonomy" id="33632"/>
    <lineage>
        <taxon>Eukaryota</taxon>
        <taxon>Sar</taxon>
        <taxon>Alveolata</taxon>
        <taxon>Apicomplexa</taxon>
        <taxon>Aconoidasida</taxon>
        <taxon>Piroplasmida</taxon>
        <taxon>Babesiidae</taxon>
        <taxon>Babesia</taxon>
    </lineage>
</organism>
<proteinExistence type="predicted"/>
<reference evidence="12" key="1">
    <citation type="submission" date="2023-08" db="EMBL/GenBank/DDBJ databases">
        <title>Draft sequence of the Babesia gibsoni genome.</title>
        <authorList>
            <person name="Yamagishi J.Y."/>
            <person name="Xuan X.X."/>
        </authorList>
    </citation>
    <scope>NUCLEOTIDE SEQUENCE</scope>
    <source>
        <strain evidence="12">Azabu</strain>
    </source>
</reference>
<dbReference type="Pfam" id="PF00069">
    <property type="entry name" value="Pkinase"/>
    <property type="match status" value="2"/>
</dbReference>
<accession>A0AAD8LJW8</accession>
<dbReference type="PROSITE" id="PS00108">
    <property type="entry name" value="PROTEIN_KINASE_ST"/>
    <property type="match status" value="1"/>
</dbReference>
<evidence type="ECO:0000256" key="3">
    <source>
        <dbReference type="ARBA" id="ARBA00022679"/>
    </source>
</evidence>
<comment type="catalytic activity">
    <reaction evidence="8">
        <text>L-seryl-[protein] + ATP = O-phospho-L-seryl-[protein] + ADP + H(+)</text>
        <dbReference type="Rhea" id="RHEA:17989"/>
        <dbReference type="Rhea" id="RHEA-COMP:9863"/>
        <dbReference type="Rhea" id="RHEA-COMP:11604"/>
        <dbReference type="ChEBI" id="CHEBI:15378"/>
        <dbReference type="ChEBI" id="CHEBI:29999"/>
        <dbReference type="ChEBI" id="CHEBI:30616"/>
        <dbReference type="ChEBI" id="CHEBI:83421"/>
        <dbReference type="ChEBI" id="CHEBI:456216"/>
        <dbReference type="EC" id="2.7.11.1"/>
    </reaction>
</comment>
<feature type="domain" description="Protein kinase" evidence="11">
    <location>
        <begin position="213"/>
        <end position="629"/>
    </location>
</feature>
<evidence type="ECO:0000256" key="10">
    <source>
        <dbReference type="SAM" id="Phobius"/>
    </source>
</evidence>
<dbReference type="GO" id="GO:0005524">
    <property type="term" value="F:ATP binding"/>
    <property type="evidence" value="ECO:0007669"/>
    <property type="project" value="UniProtKB-KW"/>
</dbReference>
<comment type="caution">
    <text evidence="12">The sequence shown here is derived from an EMBL/GenBank/DDBJ whole genome shotgun (WGS) entry which is preliminary data.</text>
</comment>
<keyword evidence="13" id="KW-1185">Reference proteome</keyword>
<dbReference type="PANTHER" id="PTHR43671">
    <property type="entry name" value="SERINE/THREONINE-PROTEIN KINASE NEK"/>
    <property type="match status" value="1"/>
</dbReference>
<keyword evidence="10" id="KW-0472">Membrane</keyword>
<keyword evidence="6" id="KW-0067">ATP-binding</keyword>
<dbReference type="InterPro" id="IPR050660">
    <property type="entry name" value="NEK_Ser/Thr_kinase"/>
</dbReference>
<keyword evidence="2" id="KW-0723">Serine/threonine-protein kinase</keyword>
<comment type="catalytic activity">
    <reaction evidence="7">
        <text>L-threonyl-[protein] + ATP = O-phospho-L-threonyl-[protein] + ADP + H(+)</text>
        <dbReference type="Rhea" id="RHEA:46608"/>
        <dbReference type="Rhea" id="RHEA-COMP:11060"/>
        <dbReference type="Rhea" id="RHEA-COMP:11605"/>
        <dbReference type="ChEBI" id="CHEBI:15378"/>
        <dbReference type="ChEBI" id="CHEBI:30013"/>
        <dbReference type="ChEBI" id="CHEBI:30616"/>
        <dbReference type="ChEBI" id="CHEBI:61977"/>
        <dbReference type="ChEBI" id="CHEBI:456216"/>
        <dbReference type="EC" id="2.7.11.1"/>
    </reaction>
</comment>
<feature type="compositionally biased region" description="Basic and acidic residues" evidence="9">
    <location>
        <begin position="445"/>
        <end position="468"/>
    </location>
</feature>
<dbReference type="PANTHER" id="PTHR43671:SF98">
    <property type="entry name" value="SERINE_THREONINE-PROTEIN KINASE NEK11"/>
    <property type="match status" value="1"/>
</dbReference>
<name>A0AAD8LJW8_BABGI</name>
<evidence type="ECO:0000313" key="13">
    <source>
        <dbReference type="Proteomes" id="UP001230268"/>
    </source>
</evidence>
<evidence type="ECO:0000256" key="4">
    <source>
        <dbReference type="ARBA" id="ARBA00022741"/>
    </source>
</evidence>
<evidence type="ECO:0000259" key="11">
    <source>
        <dbReference type="PROSITE" id="PS50011"/>
    </source>
</evidence>
<keyword evidence="10" id="KW-1133">Transmembrane helix</keyword>
<dbReference type="EMBL" id="JAVEPI010000004">
    <property type="protein sequence ID" value="KAK1442194.1"/>
    <property type="molecule type" value="Genomic_DNA"/>
</dbReference>
<dbReference type="PROSITE" id="PS50011">
    <property type="entry name" value="PROTEIN_KINASE_DOM"/>
    <property type="match status" value="1"/>
</dbReference>
<feature type="compositionally biased region" description="Basic residues" evidence="9">
    <location>
        <begin position="469"/>
        <end position="482"/>
    </location>
</feature>
<dbReference type="EC" id="2.7.11.1" evidence="1"/>
<evidence type="ECO:0000256" key="1">
    <source>
        <dbReference type="ARBA" id="ARBA00012513"/>
    </source>
</evidence>
<dbReference type="GO" id="GO:0004674">
    <property type="term" value="F:protein serine/threonine kinase activity"/>
    <property type="evidence" value="ECO:0007669"/>
    <property type="project" value="UniProtKB-KW"/>
</dbReference>
<dbReference type="InterPro" id="IPR011009">
    <property type="entry name" value="Kinase-like_dom_sf"/>
</dbReference>
<evidence type="ECO:0000256" key="2">
    <source>
        <dbReference type="ARBA" id="ARBA00022527"/>
    </source>
</evidence>
<evidence type="ECO:0000256" key="8">
    <source>
        <dbReference type="ARBA" id="ARBA00048679"/>
    </source>
</evidence>
<sequence length="646" mass="72995">MAFTTEQRQSVTSRLHGSTRLLLIQSLCGPLTVIADLQVLQRTSESSILGGKCRAIDLSKLHDSVSTFMSSRTSGKDAGVEAEEYVSSSSSARDRIEAEIGAMRDSNAIGTGSNEATQHESQCFTNPDEGAYTPSFQRFKGILRIHGNKITILPGVTYDFSIMMLYLNLEVSVTVIAAIAVYLTVSLCGLYRFVDIFQEYFSGCTCRICKREFQILRPIEGGAYGSIYLAKYVGAKNNFDFDVVLKSIHIEGLSSISGTQQECRKLLSLKHKYVMKYYDDFLHREWSWNPLLQAKLYCVMVTEFCERGNLADLIERDYSNFTEEYIFSIFKKVVMGLQYIHEQSVIHRDIKSPNIMLKDNDVVRLGDFGLSDTFASKNASKKTKSSRTLEFAAMNAQKSKTSEYTESVEYNRSGSLAESFTIEEINFDDWFLSDDDNANTENTDDNERQSPDTVTARHDKTARAEKPMKVNKRKGHGKRNKAKVPLSDDNKPPVESAITESNSRFFRFFKGYTCNNREQQKSIFREKSKSYSEQIGTRCYMAPEIMTNCTYGRASDIWALGCVLLELCSGVFMWELDYNLGDCPENVTTLVKNLPPMISRTTRGLITKMLSVDPEKRPSAAQILSSRALKSGIKRSSRLKSQEYSY</sequence>
<evidence type="ECO:0000256" key="9">
    <source>
        <dbReference type="SAM" id="MobiDB-lite"/>
    </source>
</evidence>
<dbReference type="Proteomes" id="UP001230268">
    <property type="component" value="Unassembled WGS sequence"/>
</dbReference>
<gene>
    <name evidence="12" type="ORF">BgAZ_402240</name>
</gene>
<dbReference type="InterPro" id="IPR000719">
    <property type="entry name" value="Prot_kinase_dom"/>
</dbReference>
<evidence type="ECO:0000256" key="7">
    <source>
        <dbReference type="ARBA" id="ARBA00047899"/>
    </source>
</evidence>
<protein>
    <recommendedName>
        <fullName evidence="1">non-specific serine/threonine protein kinase</fullName>
        <ecNumber evidence="1">2.7.11.1</ecNumber>
    </recommendedName>
</protein>
<dbReference type="Gene3D" id="1.10.510.10">
    <property type="entry name" value="Transferase(Phosphotransferase) domain 1"/>
    <property type="match status" value="2"/>
</dbReference>
<keyword evidence="10" id="KW-0812">Transmembrane</keyword>
<evidence type="ECO:0000256" key="5">
    <source>
        <dbReference type="ARBA" id="ARBA00022777"/>
    </source>
</evidence>
<evidence type="ECO:0000256" key="6">
    <source>
        <dbReference type="ARBA" id="ARBA00022840"/>
    </source>
</evidence>